<protein>
    <recommendedName>
        <fullName evidence="4">Protein CR006 P-loop domain-containing protein</fullName>
    </recommendedName>
</protein>
<dbReference type="SUPFAM" id="SSF52540">
    <property type="entry name" value="P-loop containing nucleoside triphosphate hydrolases"/>
    <property type="match status" value="1"/>
</dbReference>
<dbReference type="InterPro" id="IPR027417">
    <property type="entry name" value="P-loop_NTPase"/>
</dbReference>
<evidence type="ECO:0000256" key="1">
    <source>
        <dbReference type="SAM" id="Coils"/>
    </source>
</evidence>
<evidence type="ECO:0000313" key="2">
    <source>
        <dbReference type="EMBL" id="NOU86740.1"/>
    </source>
</evidence>
<name>A0ABX1Z030_9BACL</name>
<gene>
    <name evidence="2" type="ORF">GC102_13280</name>
</gene>
<proteinExistence type="predicted"/>
<evidence type="ECO:0008006" key="4">
    <source>
        <dbReference type="Google" id="ProtNLM"/>
    </source>
</evidence>
<dbReference type="Proteomes" id="UP000658690">
    <property type="component" value="Unassembled WGS sequence"/>
</dbReference>
<dbReference type="RefSeq" id="WP_171689990.1">
    <property type="nucleotide sequence ID" value="NZ_WHOC01000070.1"/>
</dbReference>
<keyword evidence="1" id="KW-0175">Coiled coil</keyword>
<dbReference type="EMBL" id="WHOC01000070">
    <property type="protein sequence ID" value="NOU86740.1"/>
    <property type="molecule type" value="Genomic_DNA"/>
</dbReference>
<organism evidence="2 3">
    <name type="scientific">Paenibacillus germinis</name>
    <dbReference type="NCBI Taxonomy" id="2654979"/>
    <lineage>
        <taxon>Bacteria</taxon>
        <taxon>Bacillati</taxon>
        <taxon>Bacillota</taxon>
        <taxon>Bacilli</taxon>
        <taxon>Bacillales</taxon>
        <taxon>Paenibacillaceae</taxon>
        <taxon>Paenibacillus</taxon>
    </lineage>
</organism>
<comment type="caution">
    <text evidence="2">The sequence shown here is derived from an EMBL/GenBank/DDBJ whole genome shotgun (WGS) entry which is preliminary data.</text>
</comment>
<keyword evidence="3" id="KW-1185">Reference proteome</keyword>
<sequence>MDRIKVLLMNCYGISKLESEFDFTNNNSTHIIYAPNGVMKTSFANVFDDYSKGIESRDLIYTNRVPSRKISNINDEEIDPQSIFVIRSYEKNFKSDKMATLLVNEELRRKYIEIHKKIDIEKEKLLKELKKMSGLKNDIDEEISDAFLGEKKNFLHALESIEKKVYDDENKAQLAHILYVRIFDEKVLAFLETGDVRNQIREYIDKYDELLKASTFLKKGFNHYNASTIHKNLKENGFFLAEHTLNLKLNGIKTEVTDEKELSKMILNEKDKILNDEGLKTIFEAIDKKITNAQLRDFRDYLFENKEILQELENLINFKRKLWITYLQNCKEQYQILLQEYKKGQIEIKAILEEAKSEKTEWEKVIEIFNRRFYVPYRLSMKNKEDTVLRDEAPSIHYTFGDANNVDEDLLVRILSQGEGRALYLLNIIFEIESRKKQGTSTLFIIDDIADSFDYKNKYAIIEYLNEISGVTNFFSIILTHNFDFFRTVQERIIGNNKYTSSYMASKNIEELFLEKVKYKYLSSPLKEWKKDLQNKAKLIASITFARNIAEYTGDNDNFNKLTSLLHMKQDTGKLTVKNLEDIFKDIFKDLNNLTLDNHYKRIIDIIFEVAENLCDTHTEQGLNLENKVVLSIAIRLNAEIYMIKKINDTQFVSSIKSSQTGKLFGRYKIDFQNDFNSIQILEKVNLMTPENIHLNSFMYEPILDISDHHLKQLYKELKQLITIEELLEPKVAVARSIQEEDDPK</sequence>
<feature type="coiled-coil region" evidence="1">
    <location>
        <begin position="327"/>
        <end position="372"/>
    </location>
</feature>
<feature type="coiled-coil region" evidence="1">
    <location>
        <begin position="104"/>
        <end position="142"/>
    </location>
</feature>
<evidence type="ECO:0000313" key="3">
    <source>
        <dbReference type="Proteomes" id="UP000658690"/>
    </source>
</evidence>
<dbReference type="Gene3D" id="3.40.50.300">
    <property type="entry name" value="P-loop containing nucleotide triphosphate hydrolases"/>
    <property type="match status" value="1"/>
</dbReference>
<accession>A0ABX1Z030</accession>
<reference evidence="2 3" key="1">
    <citation type="submission" date="2019-10" db="EMBL/GenBank/DDBJ databases">
        <title>Description of Paenibacillus choica sp. nov.</title>
        <authorList>
            <person name="Carlier A."/>
            <person name="Qi S."/>
        </authorList>
    </citation>
    <scope>NUCLEOTIDE SEQUENCE [LARGE SCALE GENOMIC DNA]</scope>
    <source>
        <strain evidence="2 3">LMG 31460</strain>
    </source>
</reference>